<dbReference type="RefSeq" id="XP_009772178.1">
    <property type="nucleotide sequence ID" value="XM_009773876.1"/>
</dbReference>
<reference evidence="1" key="1">
    <citation type="journal article" date="2013" name="Genome Biol.">
        <title>Reference genomes and transcriptomes of Nicotiana sylvestris and Nicotiana tomentosiformis.</title>
        <authorList>
            <person name="Sierro N."/>
            <person name="Battey J.N."/>
            <person name="Ouadi S."/>
            <person name="Bovet L."/>
            <person name="Goepfert S."/>
            <person name="Bakaher N."/>
            <person name="Peitsch M.C."/>
            <person name="Ivanov N.V."/>
        </authorList>
    </citation>
    <scope>NUCLEOTIDE SEQUENCE [LARGE SCALE GENOMIC DNA]</scope>
</reference>
<reference evidence="2" key="2">
    <citation type="submission" date="2025-08" db="UniProtKB">
        <authorList>
            <consortium name="RefSeq"/>
        </authorList>
    </citation>
    <scope>IDENTIFICATION</scope>
    <source>
        <tissue evidence="2">Leaf</tissue>
    </source>
</reference>
<keyword evidence="1" id="KW-1185">Reference proteome</keyword>
<dbReference type="Proteomes" id="UP000189701">
    <property type="component" value="Unplaced"/>
</dbReference>
<gene>
    <name evidence="2" type="primary">LOC104222633</name>
</gene>
<sequence>MAINVKLQFHHLGWLVADPIMRKDKDLEQQEPVMMVLLNHHRLLKQQLNNQVLQVILELPGTEILNHQFSKCILWRKR</sequence>
<evidence type="ECO:0000313" key="2">
    <source>
        <dbReference type="RefSeq" id="XP_009772178.1"/>
    </source>
</evidence>
<accession>A0A1U7W0P7</accession>
<proteinExistence type="predicted"/>
<name>A0A1U7W0P7_NICSY</name>
<evidence type="ECO:0000313" key="1">
    <source>
        <dbReference type="Proteomes" id="UP000189701"/>
    </source>
</evidence>
<dbReference type="AlphaFoldDB" id="A0A1U7W0P7"/>
<organism evidence="1 2">
    <name type="scientific">Nicotiana sylvestris</name>
    <name type="common">Wood tobacco</name>
    <name type="synonym">South American tobacco</name>
    <dbReference type="NCBI Taxonomy" id="4096"/>
    <lineage>
        <taxon>Eukaryota</taxon>
        <taxon>Viridiplantae</taxon>
        <taxon>Streptophyta</taxon>
        <taxon>Embryophyta</taxon>
        <taxon>Tracheophyta</taxon>
        <taxon>Spermatophyta</taxon>
        <taxon>Magnoliopsida</taxon>
        <taxon>eudicotyledons</taxon>
        <taxon>Gunneridae</taxon>
        <taxon>Pentapetalae</taxon>
        <taxon>asterids</taxon>
        <taxon>lamiids</taxon>
        <taxon>Solanales</taxon>
        <taxon>Solanaceae</taxon>
        <taxon>Nicotianoideae</taxon>
        <taxon>Nicotianeae</taxon>
        <taxon>Nicotiana</taxon>
    </lineage>
</organism>
<protein>
    <submittedName>
        <fullName evidence="2">Uncharacterized protein LOC104222633 isoform X2</fullName>
    </submittedName>
</protein>